<evidence type="ECO:0000256" key="1">
    <source>
        <dbReference type="ARBA" id="ARBA00000085"/>
    </source>
</evidence>
<evidence type="ECO:0000256" key="5">
    <source>
        <dbReference type="ARBA" id="ARBA00022741"/>
    </source>
</evidence>
<keyword evidence="8" id="KW-1133">Transmembrane helix</keyword>
<keyword evidence="11" id="KW-1185">Reference proteome</keyword>
<dbReference type="AlphaFoldDB" id="A0A5S5DW65"/>
<proteinExistence type="predicted"/>
<comment type="caution">
    <text evidence="10">The sequence shown here is derived from an EMBL/GenBank/DDBJ whole genome shotgun (WGS) entry which is preliminary data.</text>
</comment>
<feature type="domain" description="Histidine kinase/HSP90-like ATPase" evidence="9">
    <location>
        <begin position="152"/>
        <end position="248"/>
    </location>
</feature>
<dbReference type="GO" id="GO:0005524">
    <property type="term" value="F:ATP binding"/>
    <property type="evidence" value="ECO:0007669"/>
    <property type="project" value="UniProtKB-KW"/>
</dbReference>
<keyword evidence="6 10" id="KW-0418">Kinase</keyword>
<keyword evidence="8" id="KW-0812">Transmembrane</keyword>
<protein>
    <recommendedName>
        <fullName evidence="2">histidine kinase</fullName>
        <ecNumber evidence="2">2.7.13.3</ecNumber>
    </recommendedName>
</protein>
<dbReference type="OrthoDB" id="9767435at2"/>
<dbReference type="InterPro" id="IPR036890">
    <property type="entry name" value="HATPase_C_sf"/>
</dbReference>
<organism evidence="10 11">
    <name type="scientific">Tenacibaculum adriaticum</name>
    <dbReference type="NCBI Taxonomy" id="413713"/>
    <lineage>
        <taxon>Bacteria</taxon>
        <taxon>Pseudomonadati</taxon>
        <taxon>Bacteroidota</taxon>
        <taxon>Flavobacteriia</taxon>
        <taxon>Flavobacteriales</taxon>
        <taxon>Flavobacteriaceae</taxon>
        <taxon>Tenacibaculum</taxon>
    </lineage>
</organism>
<dbReference type="InterPro" id="IPR003594">
    <property type="entry name" value="HATPase_dom"/>
</dbReference>
<sequence>MVDNTLLKEVTYAIVFLLIILTSIIVFIIKSRSDRQNIQSQKLEIEQVLSQKTVLLKEIHHRVKNNLQLISGLLYLQSKKYKNPEIENMLNDLQRYINSIALVHEMLYNEKTLSTISMDKYVRELGSRLVKLSEDLKISLEIKIKKIMLPVNYATTLGLILNELITNSIKYAFEGEVGVIEIIIKYIGEDEYEFEYKDNGVGMNLNSNKGDRKTLGLRLIKMFSEEIDANLNVKNDNGLSYTLNFKIK</sequence>
<evidence type="ECO:0000313" key="11">
    <source>
        <dbReference type="Proteomes" id="UP000323136"/>
    </source>
</evidence>
<keyword evidence="7" id="KW-0067">ATP-binding</keyword>
<dbReference type="Gene3D" id="3.30.565.10">
    <property type="entry name" value="Histidine kinase-like ATPase, C-terminal domain"/>
    <property type="match status" value="1"/>
</dbReference>
<evidence type="ECO:0000313" key="10">
    <source>
        <dbReference type="EMBL" id="TYP99518.1"/>
    </source>
</evidence>
<dbReference type="SMART" id="SM00387">
    <property type="entry name" value="HATPase_c"/>
    <property type="match status" value="1"/>
</dbReference>
<dbReference type="EC" id="2.7.13.3" evidence="2"/>
<keyword evidence="8" id="KW-0472">Membrane</keyword>
<keyword evidence="3" id="KW-0597">Phosphoprotein</keyword>
<dbReference type="Gene3D" id="3.30.450.20">
    <property type="entry name" value="PAS domain"/>
    <property type="match status" value="1"/>
</dbReference>
<comment type="catalytic activity">
    <reaction evidence="1">
        <text>ATP + protein L-histidine = ADP + protein N-phospho-L-histidine.</text>
        <dbReference type="EC" id="2.7.13.3"/>
    </reaction>
</comment>
<dbReference type="InterPro" id="IPR011495">
    <property type="entry name" value="Sig_transdc_His_kin_sub2_dim/P"/>
</dbReference>
<dbReference type="Pfam" id="PF07568">
    <property type="entry name" value="HisKA_2"/>
    <property type="match status" value="1"/>
</dbReference>
<accession>A0A5S5DW65</accession>
<dbReference type="EMBL" id="VNIA01000001">
    <property type="protein sequence ID" value="TYP99518.1"/>
    <property type="molecule type" value="Genomic_DNA"/>
</dbReference>
<evidence type="ECO:0000256" key="8">
    <source>
        <dbReference type="SAM" id="Phobius"/>
    </source>
</evidence>
<evidence type="ECO:0000256" key="2">
    <source>
        <dbReference type="ARBA" id="ARBA00012438"/>
    </source>
</evidence>
<name>A0A5S5DW65_9FLAO</name>
<dbReference type="RefSeq" id="WP_148868239.1">
    <property type="nucleotide sequence ID" value="NZ_VNIA01000001.1"/>
</dbReference>
<feature type="transmembrane region" description="Helical" evidence="8">
    <location>
        <begin position="12"/>
        <end position="29"/>
    </location>
</feature>
<evidence type="ECO:0000256" key="3">
    <source>
        <dbReference type="ARBA" id="ARBA00022553"/>
    </source>
</evidence>
<evidence type="ECO:0000259" key="9">
    <source>
        <dbReference type="SMART" id="SM00387"/>
    </source>
</evidence>
<dbReference type="GO" id="GO:0004673">
    <property type="term" value="F:protein histidine kinase activity"/>
    <property type="evidence" value="ECO:0007669"/>
    <property type="project" value="UniProtKB-EC"/>
</dbReference>
<dbReference type="Pfam" id="PF02518">
    <property type="entry name" value="HATPase_c"/>
    <property type="match status" value="1"/>
</dbReference>
<dbReference type="SUPFAM" id="SSF55874">
    <property type="entry name" value="ATPase domain of HSP90 chaperone/DNA topoisomerase II/histidine kinase"/>
    <property type="match status" value="1"/>
</dbReference>
<dbReference type="PANTHER" id="PTHR41523">
    <property type="entry name" value="TWO-COMPONENT SYSTEM SENSOR PROTEIN"/>
    <property type="match status" value="1"/>
</dbReference>
<dbReference type="Proteomes" id="UP000323136">
    <property type="component" value="Unassembled WGS sequence"/>
</dbReference>
<dbReference type="PANTHER" id="PTHR41523:SF8">
    <property type="entry name" value="ETHYLENE RESPONSE SENSOR PROTEIN"/>
    <property type="match status" value="1"/>
</dbReference>
<evidence type="ECO:0000256" key="7">
    <source>
        <dbReference type="ARBA" id="ARBA00022840"/>
    </source>
</evidence>
<reference evidence="10 11" key="1">
    <citation type="submission" date="2019-07" db="EMBL/GenBank/DDBJ databases">
        <title>Genomic Encyclopedia of Type Strains, Phase IV (KMG-IV): sequencing the most valuable type-strain genomes for metagenomic binning, comparative biology and taxonomic classification.</title>
        <authorList>
            <person name="Goeker M."/>
        </authorList>
    </citation>
    <scope>NUCLEOTIDE SEQUENCE [LARGE SCALE GENOMIC DNA]</scope>
    <source>
        <strain evidence="10 11">DSM 18961</strain>
    </source>
</reference>
<gene>
    <name evidence="10" type="ORF">C7447_101118</name>
</gene>
<evidence type="ECO:0000256" key="4">
    <source>
        <dbReference type="ARBA" id="ARBA00022679"/>
    </source>
</evidence>
<keyword evidence="5" id="KW-0547">Nucleotide-binding</keyword>
<evidence type="ECO:0000256" key="6">
    <source>
        <dbReference type="ARBA" id="ARBA00022777"/>
    </source>
</evidence>
<keyword evidence="4" id="KW-0808">Transferase</keyword>